<evidence type="ECO:0000256" key="10">
    <source>
        <dbReference type="SAM" id="MobiDB-lite"/>
    </source>
</evidence>
<proteinExistence type="predicted"/>
<dbReference type="SUPFAM" id="SSF47384">
    <property type="entry name" value="Homodimeric domain of signal transducing histidine kinase"/>
    <property type="match status" value="1"/>
</dbReference>
<dbReference type="NCBIfam" id="TIGR00229">
    <property type="entry name" value="sensory_box"/>
    <property type="match status" value="1"/>
</dbReference>
<evidence type="ECO:0000256" key="5">
    <source>
        <dbReference type="ARBA" id="ARBA00022741"/>
    </source>
</evidence>
<dbReference type="SMART" id="SM00091">
    <property type="entry name" value="PAS"/>
    <property type="match status" value="2"/>
</dbReference>
<dbReference type="Pfam" id="PF00512">
    <property type="entry name" value="HisKA"/>
    <property type="match status" value="1"/>
</dbReference>
<dbReference type="InterPro" id="IPR003661">
    <property type="entry name" value="HisK_dim/P_dom"/>
</dbReference>
<dbReference type="InterPro" id="IPR013655">
    <property type="entry name" value="PAS_fold_3"/>
</dbReference>
<dbReference type="STRING" id="1198029.A0A1U7LSD7"/>
<dbReference type="AlphaFoldDB" id="A0A1U7LSD7"/>
<keyword evidence="8" id="KW-0902">Two-component regulatory system</keyword>
<feature type="compositionally biased region" description="Low complexity" evidence="10">
    <location>
        <begin position="501"/>
        <end position="514"/>
    </location>
</feature>
<feature type="modified residue" description="4-aspartylphosphate" evidence="9">
    <location>
        <position position="764"/>
    </location>
</feature>
<dbReference type="EMBL" id="LXFE01000375">
    <property type="protein sequence ID" value="OLL25539.1"/>
    <property type="molecule type" value="Genomic_DNA"/>
</dbReference>
<keyword evidence="5" id="KW-0547">Nucleotide-binding</keyword>
<feature type="domain" description="PAS" evidence="13">
    <location>
        <begin position="126"/>
        <end position="182"/>
    </location>
</feature>
<dbReference type="CDD" id="cd00130">
    <property type="entry name" value="PAS"/>
    <property type="match status" value="2"/>
</dbReference>
<dbReference type="CDD" id="cd16922">
    <property type="entry name" value="HATPase_EvgS-ArcB-TorS-like"/>
    <property type="match status" value="1"/>
</dbReference>
<dbReference type="SMART" id="SM00086">
    <property type="entry name" value="PAC"/>
    <property type="match status" value="2"/>
</dbReference>
<dbReference type="SMART" id="SM00387">
    <property type="entry name" value="HATPase_c"/>
    <property type="match status" value="1"/>
</dbReference>
<evidence type="ECO:0000313" key="16">
    <source>
        <dbReference type="Proteomes" id="UP000186594"/>
    </source>
</evidence>
<dbReference type="Gene3D" id="1.10.287.130">
    <property type="match status" value="1"/>
</dbReference>
<keyword evidence="3 9" id="KW-0597">Phosphoprotein</keyword>
<dbReference type="GO" id="GO:0006355">
    <property type="term" value="P:regulation of DNA-templated transcription"/>
    <property type="evidence" value="ECO:0007669"/>
    <property type="project" value="InterPro"/>
</dbReference>
<dbReference type="Gene3D" id="3.30.565.10">
    <property type="entry name" value="Histidine kinase-like ATPase, C-terminal domain"/>
    <property type="match status" value="1"/>
</dbReference>
<evidence type="ECO:0000259" key="12">
    <source>
        <dbReference type="PROSITE" id="PS50110"/>
    </source>
</evidence>
<evidence type="ECO:0000256" key="3">
    <source>
        <dbReference type="ARBA" id="ARBA00022553"/>
    </source>
</evidence>
<feature type="domain" description="PAS" evidence="13">
    <location>
        <begin position="1"/>
        <end position="64"/>
    </location>
</feature>
<dbReference type="SMART" id="SM00388">
    <property type="entry name" value="HisKA"/>
    <property type="match status" value="1"/>
</dbReference>
<dbReference type="PROSITE" id="PS50110">
    <property type="entry name" value="RESPONSE_REGULATORY"/>
    <property type="match status" value="1"/>
</dbReference>
<dbReference type="EC" id="2.7.13.3" evidence="2"/>
<dbReference type="InterPro" id="IPR001789">
    <property type="entry name" value="Sig_transdc_resp-reg_receiver"/>
</dbReference>
<gene>
    <name evidence="15" type="ORF">NEOLI_005111</name>
</gene>
<dbReference type="PROSITE" id="PS50113">
    <property type="entry name" value="PAC"/>
    <property type="match status" value="2"/>
</dbReference>
<dbReference type="SMART" id="SM00448">
    <property type="entry name" value="REC"/>
    <property type="match status" value="1"/>
</dbReference>
<evidence type="ECO:0000259" key="13">
    <source>
        <dbReference type="PROSITE" id="PS50112"/>
    </source>
</evidence>
<dbReference type="FunFam" id="3.30.565.10:FF:000010">
    <property type="entry name" value="Sensor histidine kinase RcsC"/>
    <property type="match status" value="1"/>
</dbReference>
<dbReference type="PROSITE" id="PS50109">
    <property type="entry name" value="HIS_KIN"/>
    <property type="match status" value="1"/>
</dbReference>
<keyword evidence="4" id="KW-0808">Transferase</keyword>
<dbReference type="OrthoDB" id="303614at2759"/>
<evidence type="ECO:0000256" key="7">
    <source>
        <dbReference type="ARBA" id="ARBA00022840"/>
    </source>
</evidence>
<dbReference type="InterPro" id="IPR005467">
    <property type="entry name" value="His_kinase_dom"/>
</dbReference>
<evidence type="ECO:0000313" key="15">
    <source>
        <dbReference type="EMBL" id="OLL25539.1"/>
    </source>
</evidence>
<dbReference type="PANTHER" id="PTHR45339">
    <property type="entry name" value="HYBRID SIGNAL TRANSDUCTION HISTIDINE KINASE J"/>
    <property type="match status" value="1"/>
</dbReference>
<dbReference type="Pfam" id="PF00072">
    <property type="entry name" value="Response_reg"/>
    <property type="match status" value="1"/>
</dbReference>
<dbReference type="Pfam" id="PF08447">
    <property type="entry name" value="PAS_3"/>
    <property type="match status" value="1"/>
</dbReference>
<evidence type="ECO:0000256" key="4">
    <source>
        <dbReference type="ARBA" id="ARBA00022679"/>
    </source>
</evidence>
<dbReference type="InterPro" id="IPR013767">
    <property type="entry name" value="PAS_fold"/>
</dbReference>
<dbReference type="CDD" id="cd17546">
    <property type="entry name" value="REC_hyHK_CKI1_RcsC-like"/>
    <property type="match status" value="1"/>
</dbReference>
<dbReference type="Gene3D" id="3.40.50.2300">
    <property type="match status" value="1"/>
</dbReference>
<reference evidence="15 16" key="1">
    <citation type="submission" date="2016-04" db="EMBL/GenBank/DDBJ databases">
        <title>Evolutionary innovation and constraint leading to complex multicellularity in the Ascomycota.</title>
        <authorList>
            <person name="Cisse O."/>
            <person name="Nguyen A."/>
            <person name="Hewitt D.A."/>
            <person name="Jedd G."/>
            <person name="Stajich J.E."/>
        </authorList>
    </citation>
    <scope>NUCLEOTIDE SEQUENCE [LARGE SCALE GENOMIC DNA]</scope>
    <source>
        <strain evidence="15 16">DAH-3</strain>
    </source>
</reference>
<comment type="caution">
    <text evidence="15">The sequence shown here is derived from an EMBL/GenBank/DDBJ whole genome shotgun (WGS) entry which is preliminary data.</text>
</comment>
<dbReference type="CDD" id="cd00082">
    <property type="entry name" value="HisKA"/>
    <property type="match status" value="1"/>
</dbReference>
<protein>
    <recommendedName>
        <fullName evidence="2">histidine kinase</fullName>
        <ecNumber evidence="2">2.7.13.3</ecNumber>
    </recommendedName>
</protein>
<dbReference type="InterPro" id="IPR036097">
    <property type="entry name" value="HisK_dim/P_sf"/>
</dbReference>
<dbReference type="InterPro" id="IPR011006">
    <property type="entry name" value="CheY-like_superfamily"/>
</dbReference>
<dbReference type="OMA" id="ITWANAR"/>
<dbReference type="InterPro" id="IPR001610">
    <property type="entry name" value="PAC"/>
</dbReference>
<feature type="domain" description="Response regulatory" evidence="12">
    <location>
        <begin position="712"/>
        <end position="837"/>
    </location>
</feature>
<feature type="compositionally biased region" description="Polar residues" evidence="10">
    <location>
        <begin position="535"/>
        <end position="544"/>
    </location>
</feature>
<feature type="domain" description="Histidine kinase" evidence="11">
    <location>
        <begin position="267"/>
        <end position="486"/>
    </location>
</feature>
<dbReference type="InterPro" id="IPR035965">
    <property type="entry name" value="PAS-like_dom_sf"/>
</dbReference>
<dbReference type="InterPro" id="IPR000014">
    <property type="entry name" value="PAS"/>
</dbReference>
<evidence type="ECO:0000256" key="8">
    <source>
        <dbReference type="ARBA" id="ARBA00023012"/>
    </source>
</evidence>
<feature type="domain" description="PAC" evidence="14">
    <location>
        <begin position="67"/>
        <end position="119"/>
    </location>
</feature>
<keyword evidence="16" id="KW-1185">Reference proteome</keyword>
<dbReference type="FunFam" id="1.10.287.130:FF:000002">
    <property type="entry name" value="Two-component osmosensing histidine kinase"/>
    <property type="match status" value="1"/>
</dbReference>
<dbReference type="Gene3D" id="3.30.450.20">
    <property type="entry name" value="PAS domain"/>
    <property type="match status" value="2"/>
</dbReference>
<dbReference type="GO" id="GO:0000155">
    <property type="term" value="F:phosphorelay sensor kinase activity"/>
    <property type="evidence" value="ECO:0007669"/>
    <property type="project" value="InterPro"/>
</dbReference>
<feature type="domain" description="PAC" evidence="14">
    <location>
        <begin position="196"/>
        <end position="249"/>
    </location>
</feature>
<keyword evidence="6 15" id="KW-0418">Kinase</keyword>
<organism evidence="15 16">
    <name type="scientific">Neolecta irregularis (strain DAH-3)</name>
    <dbReference type="NCBI Taxonomy" id="1198029"/>
    <lineage>
        <taxon>Eukaryota</taxon>
        <taxon>Fungi</taxon>
        <taxon>Dikarya</taxon>
        <taxon>Ascomycota</taxon>
        <taxon>Taphrinomycotina</taxon>
        <taxon>Neolectales</taxon>
        <taxon>Neolectaceae</taxon>
        <taxon>Neolecta</taxon>
    </lineage>
</organism>
<dbReference type="SUPFAM" id="SSF52172">
    <property type="entry name" value="CheY-like"/>
    <property type="match status" value="1"/>
</dbReference>
<dbReference type="Proteomes" id="UP000186594">
    <property type="component" value="Unassembled WGS sequence"/>
</dbReference>
<dbReference type="SUPFAM" id="SSF55785">
    <property type="entry name" value="PYP-like sensor domain (PAS domain)"/>
    <property type="match status" value="2"/>
</dbReference>
<sequence length="838" mass="93308">MVDAIPVHVYTASPLTGHITWANARCLSYRGATPQEFLASSAEPIHPDDYDTYTAHWTAAIRKGETFSRAVRLRRFDHQYRWFLTKAVPLRDHKGATVQYFGTSIDIHDQKIAEQNAAKQAEIQASELKYRSLAEACPQIVFAATSSRGITYTNTHWTRYSGQSFEEAIGLGFLGRVHPSDRGKCLLPSGSENGPFSMELLLQSSPGEFRWFLVTRICVERHDDGEGDLWFGTCSDINEHKLVEQKLKEANEAIQKSMESKSRFLSNMSHEIRTPLSGIAGMATFLLDTQLTVEQLDYAHTIQHSAGALMAVINDILDLSKVEAGMMRIEYSALLVRGMIDDAHEVLSTIAMAKNLDLNYVVEENVPNLVYGDGFRLRQVLLNIIGNAIKFTAHGEVFTRCFVKKESPVEPGYVKLSFTIVDTGPDKQVMFKPFSQVDASSTRAHGGSGLGLVISKRLVELHGGTMQCSSVKGFGSTFAFCAKFKLQQPTQANDYFNPNLSSSSSSSSSAPSPSVHELSASSTYSSVAPPEPIHTKSSNKNQMYQGSPKQYTVLIISQNYYARVAIDHHIRLTAPVQIPITVSAAEDIATALKFLASGDFSHVVVNFSQAKDTVSIMEQLVEKSDTILLVITTPLQRSSILQLASDYEPRFSNRLHFLFKLVKPSKFSAVFDPCAQRDSSTDLKMKSANQVVASQRRVFEQMREKLNGKEFKVLLVEDNLVNQKVLLKFLDRVGMQVETANDGQECIEIFTCHPPNFFQLILCDLHMPRKDGFQACLEIREWEKKNLVPEYSPIPIVALSANVMSDVAERCAIAGFTSYISKPINFETLKGLFSEFTC</sequence>
<dbReference type="PRINTS" id="PR00344">
    <property type="entry name" value="BCTRLSENSOR"/>
</dbReference>
<comment type="catalytic activity">
    <reaction evidence="1">
        <text>ATP + protein L-histidine = ADP + protein N-phospho-L-histidine.</text>
        <dbReference type="EC" id="2.7.13.3"/>
    </reaction>
</comment>
<dbReference type="Pfam" id="PF02518">
    <property type="entry name" value="HATPase_c"/>
    <property type="match status" value="1"/>
</dbReference>
<name>A0A1U7LSD7_NEOID</name>
<dbReference type="PROSITE" id="PS50112">
    <property type="entry name" value="PAS"/>
    <property type="match status" value="2"/>
</dbReference>
<evidence type="ECO:0000256" key="2">
    <source>
        <dbReference type="ARBA" id="ARBA00012438"/>
    </source>
</evidence>
<dbReference type="PANTHER" id="PTHR45339:SF5">
    <property type="entry name" value="HISTIDINE KINASE"/>
    <property type="match status" value="1"/>
</dbReference>
<dbReference type="Pfam" id="PF00989">
    <property type="entry name" value="PAS"/>
    <property type="match status" value="1"/>
</dbReference>
<dbReference type="InterPro" id="IPR003594">
    <property type="entry name" value="HATPase_dom"/>
</dbReference>
<evidence type="ECO:0000259" key="11">
    <source>
        <dbReference type="PROSITE" id="PS50109"/>
    </source>
</evidence>
<dbReference type="InterPro" id="IPR000700">
    <property type="entry name" value="PAS-assoc_C"/>
</dbReference>
<dbReference type="SUPFAM" id="SSF55874">
    <property type="entry name" value="ATPase domain of HSP90 chaperone/DNA topoisomerase II/histidine kinase"/>
    <property type="match status" value="1"/>
</dbReference>
<evidence type="ECO:0000256" key="6">
    <source>
        <dbReference type="ARBA" id="ARBA00022777"/>
    </source>
</evidence>
<feature type="region of interest" description="Disordered" evidence="10">
    <location>
        <begin position="497"/>
        <end position="544"/>
    </location>
</feature>
<dbReference type="GO" id="GO:0005524">
    <property type="term" value="F:ATP binding"/>
    <property type="evidence" value="ECO:0007669"/>
    <property type="project" value="UniProtKB-KW"/>
</dbReference>
<accession>A0A1U7LSD7</accession>
<evidence type="ECO:0000256" key="9">
    <source>
        <dbReference type="PROSITE-ProRule" id="PRU00169"/>
    </source>
</evidence>
<evidence type="ECO:0000259" key="14">
    <source>
        <dbReference type="PROSITE" id="PS50113"/>
    </source>
</evidence>
<dbReference type="InterPro" id="IPR004358">
    <property type="entry name" value="Sig_transdc_His_kin-like_C"/>
</dbReference>
<keyword evidence="7" id="KW-0067">ATP-binding</keyword>
<evidence type="ECO:0000256" key="1">
    <source>
        <dbReference type="ARBA" id="ARBA00000085"/>
    </source>
</evidence>
<dbReference type="InterPro" id="IPR036890">
    <property type="entry name" value="HATPase_C_sf"/>
</dbReference>